<evidence type="ECO:0000313" key="5">
    <source>
        <dbReference type="Proteomes" id="UP000231019"/>
    </source>
</evidence>
<dbReference type="Pfam" id="PF14347">
    <property type="entry name" value="DUF4399"/>
    <property type="match status" value="1"/>
</dbReference>
<protein>
    <recommendedName>
        <fullName evidence="3">DUF4399 domain-containing protein</fullName>
    </recommendedName>
</protein>
<dbReference type="InterPro" id="IPR025512">
    <property type="entry name" value="DUF4399"/>
</dbReference>
<evidence type="ECO:0000256" key="1">
    <source>
        <dbReference type="SAM" id="MobiDB-lite"/>
    </source>
</evidence>
<feature type="compositionally biased region" description="Polar residues" evidence="1">
    <location>
        <begin position="28"/>
        <end position="50"/>
    </location>
</feature>
<proteinExistence type="predicted"/>
<sequence>MKSTLLPLIISILALAACAPSENKTENNKAQGLKTQSQDANPAASPSANTEHAHEDSQQAAEAPKAKIFFISPKEGATLKSPIKVEMGIEGMEVAPAGELKAQSGHHHLIIDGQALKAGEVVPKDEQHIHFGKGQTSTELILKPGEHSLTLQFADGTHKSYGPELSSTIHVKVE</sequence>
<evidence type="ECO:0000313" key="4">
    <source>
        <dbReference type="EMBL" id="PIW14919.1"/>
    </source>
</evidence>
<accession>A0A2M7G000</accession>
<feature type="chain" id="PRO_5014623935" description="DUF4399 domain-containing protein" evidence="2">
    <location>
        <begin position="17"/>
        <end position="174"/>
    </location>
</feature>
<gene>
    <name evidence="4" type="ORF">COW36_19935</name>
</gene>
<feature type="signal peptide" evidence="2">
    <location>
        <begin position="1"/>
        <end position="16"/>
    </location>
</feature>
<dbReference type="PROSITE" id="PS51257">
    <property type="entry name" value="PROKAR_LIPOPROTEIN"/>
    <property type="match status" value="1"/>
</dbReference>
<dbReference type="AlphaFoldDB" id="A0A2M7G000"/>
<feature type="domain" description="DUF4399" evidence="3">
    <location>
        <begin position="85"/>
        <end position="174"/>
    </location>
</feature>
<keyword evidence="2" id="KW-0732">Signal</keyword>
<dbReference type="EMBL" id="PFFQ01000055">
    <property type="protein sequence ID" value="PIW14919.1"/>
    <property type="molecule type" value="Genomic_DNA"/>
</dbReference>
<evidence type="ECO:0000256" key="2">
    <source>
        <dbReference type="SAM" id="SignalP"/>
    </source>
</evidence>
<reference evidence="4 5" key="1">
    <citation type="submission" date="2017-09" db="EMBL/GenBank/DDBJ databases">
        <title>Depth-based differentiation of microbial function through sediment-hosted aquifers and enrichment of novel symbionts in the deep terrestrial subsurface.</title>
        <authorList>
            <person name="Probst A.J."/>
            <person name="Ladd B."/>
            <person name="Jarett J.K."/>
            <person name="Geller-Mcgrath D.E."/>
            <person name="Sieber C.M."/>
            <person name="Emerson J.B."/>
            <person name="Anantharaman K."/>
            <person name="Thomas B.C."/>
            <person name="Malmstrom R."/>
            <person name="Stieglmeier M."/>
            <person name="Klingl A."/>
            <person name="Woyke T."/>
            <person name="Ryan C.M."/>
            <person name="Banfield J.F."/>
        </authorList>
    </citation>
    <scope>NUCLEOTIDE SEQUENCE [LARGE SCALE GENOMIC DNA]</scope>
    <source>
        <strain evidence="4">CG17_big_fil_post_rev_8_21_14_2_50_48_46</strain>
    </source>
</reference>
<name>A0A2M7G000_9BACT</name>
<feature type="region of interest" description="Disordered" evidence="1">
    <location>
        <begin position="21"/>
        <end position="62"/>
    </location>
</feature>
<dbReference type="Proteomes" id="UP000231019">
    <property type="component" value="Unassembled WGS sequence"/>
</dbReference>
<comment type="caution">
    <text evidence="4">The sequence shown here is derived from an EMBL/GenBank/DDBJ whole genome shotgun (WGS) entry which is preliminary data.</text>
</comment>
<evidence type="ECO:0000259" key="3">
    <source>
        <dbReference type="Pfam" id="PF14347"/>
    </source>
</evidence>
<organism evidence="4 5">
    <name type="scientific">bacterium (Candidatus Blackallbacteria) CG17_big_fil_post_rev_8_21_14_2_50_48_46</name>
    <dbReference type="NCBI Taxonomy" id="2014261"/>
    <lineage>
        <taxon>Bacteria</taxon>
        <taxon>Candidatus Blackallbacteria</taxon>
    </lineage>
</organism>